<sequence>MDILVVRVLWGSFNGFEEDDEDEEVVVLWSSERKGKDMYTTFAMFVFSVFFCSLDFGYGVLWV</sequence>
<keyword evidence="1" id="KW-0472">Membrane</keyword>
<evidence type="ECO:0000256" key="1">
    <source>
        <dbReference type="SAM" id="Phobius"/>
    </source>
</evidence>
<name>A0A2Z6ME70_TRISU</name>
<reference evidence="3" key="1">
    <citation type="journal article" date="2017" name="Front. Plant Sci.">
        <title>Climate Clever Clovers: New Paradigm to Reduce the Environmental Footprint of Ruminants by Breeding Low Methanogenic Forages Utilizing Haplotype Variation.</title>
        <authorList>
            <person name="Kaur P."/>
            <person name="Appels R."/>
            <person name="Bayer P.E."/>
            <person name="Keeble-Gagnere G."/>
            <person name="Wang J."/>
            <person name="Hirakawa H."/>
            <person name="Shirasawa K."/>
            <person name="Vercoe P."/>
            <person name="Stefanova K."/>
            <person name="Durmic Z."/>
            <person name="Nichols P."/>
            <person name="Revell C."/>
            <person name="Isobe S.N."/>
            <person name="Edwards D."/>
            <person name="Erskine W."/>
        </authorList>
    </citation>
    <scope>NUCLEOTIDE SEQUENCE [LARGE SCALE GENOMIC DNA]</scope>
    <source>
        <strain evidence="3">cv. Daliak</strain>
    </source>
</reference>
<dbReference type="AlphaFoldDB" id="A0A2Z6ME70"/>
<evidence type="ECO:0000313" key="2">
    <source>
        <dbReference type="EMBL" id="GAU28303.1"/>
    </source>
</evidence>
<dbReference type="Proteomes" id="UP000242715">
    <property type="component" value="Unassembled WGS sequence"/>
</dbReference>
<evidence type="ECO:0008006" key="4">
    <source>
        <dbReference type="Google" id="ProtNLM"/>
    </source>
</evidence>
<evidence type="ECO:0000313" key="3">
    <source>
        <dbReference type="Proteomes" id="UP000242715"/>
    </source>
</evidence>
<proteinExistence type="predicted"/>
<accession>A0A2Z6ME70</accession>
<organism evidence="2 3">
    <name type="scientific">Trifolium subterraneum</name>
    <name type="common">Subterranean clover</name>
    <dbReference type="NCBI Taxonomy" id="3900"/>
    <lineage>
        <taxon>Eukaryota</taxon>
        <taxon>Viridiplantae</taxon>
        <taxon>Streptophyta</taxon>
        <taxon>Embryophyta</taxon>
        <taxon>Tracheophyta</taxon>
        <taxon>Spermatophyta</taxon>
        <taxon>Magnoliopsida</taxon>
        <taxon>eudicotyledons</taxon>
        <taxon>Gunneridae</taxon>
        <taxon>Pentapetalae</taxon>
        <taxon>rosids</taxon>
        <taxon>fabids</taxon>
        <taxon>Fabales</taxon>
        <taxon>Fabaceae</taxon>
        <taxon>Papilionoideae</taxon>
        <taxon>50 kb inversion clade</taxon>
        <taxon>NPAAA clade</taxon>
        <taxon>Hologalegina</taxon>
        <taxon>IRL clade</taxon>
        <taxon>Trifolieae</taxon>
        <taxon>Trifolium</taxon>
    </lineage>
</organism>
<keyword evidence="1" id="KW-0812">Transmembrane</keyword>
<gene>
    <name evidence="2" type="ORF">TSUD_256310</name>
</gene>
<feature type="transmembrane region" description="Helical" evidence="1">
    <location>
        <begin position="39"/>
        <end position="61"/>
    </location>
</feature>
<dbReference type="EMBL" id="DF973371">
    <property type="protein sequence ID" value="GAU28303.1"/>
    <property type="molecule type" value="Genomic_DNA"/>
</dbReference>
<protein>
    <recommendedName>
        <fullName evidence="4">Transmembrane protein</fullName>
    </recommendedName>
</protein>
<keyword evidence="3" id="KW-1185">Reference proteome</keyword>
<keyword evidence="1" id="KW-1133">Transmembrane helix</keyword>